<feature type="compositionally biased region" description="Polar residues" evidence="1">
    <location>
        <begin position="81"/>
        <end position="94"/>
    </location>
</feature>
<name>A0ABP0F3W1_CLALP</name>
<protein>
    <submittedName>
        <fullName evidence="2">Uncharacterized protein</fullName>
    </submittedName>
</protein>
<keyword evidence="3" id="KW-1185">Reference proteome</keyword>
<dbReference type="EMBL" id="CAWYQH010000002">
    <property type="protein sequence ID" value="CAK8673125.1"/>
    <property type="molecule type" value="Genomic_DNA"/>
</dbReference>
<reference evidence="2 3" key="1">
    <citation type="submission" date="2024-02" db="EMBL/GenBank/DDBJ databases">
        <authorList>
            <person name="Daric V."/>
            <person name="Darras S."/>
        </authorList>
    </citation>
    <scope>NUCLEOTIDE SEQUENCE [LARGE SCALE GENOMIC DNA]</scope>
</reference>
<comment type="caution">
    <text evidence="2">The sequence shown here is derived from an EMBL/GenBank/DDBJ whole genome shotgun (WGS) entry which is preliminary data.</text>
</comment>
<dbReference type="Proteomes" id="UP001642483">
    <property type="component" value="Unassembled WGS sequence"/>
</dbReference>
<sequence>MSLRHLGDKILMIVSTIDEASPRTYLIENNIATSPAHSKDKSVTSDTDSDNYFHTGEFMTRTIEAEKTATRSGYRHDGRPGNSNHPPEHQTTLG</sequence>
<feature type="region of interest" description="Disordered" evidence="1">
    <location>
        <begin position="63"/>
        <end position="94"/>
    </location>
</feature>
<proteinExistence type="predicted"/>
<evidence type="ECO:0000313" key="2">
    <source>
        <dbReference type="EMBL" id="CAK8673125.1"/>
    </source>
</evidence>
<evidence type="ECO:0000313" key="3">
    <source>
        <dbReference type="Proteomes" id="UP001642483"/>
    </source>
</evidence>
<gene>
    <name evidence="2" type="ORF">CVLEPA_LOCUS2907</name>
</gene>
<evidence type="ECO:0000256" key="1">
    <source>
        <dbReference type="SAM" id="MobiDB-lite"/>
    </source>
</evidence>
<accession>A0ABP0F3W1</accession>
<organism evidence="2 3">
    <name type="scientific">Clavelina lepadiformis</name>
    <name type="common">Light-bulb sea squirt</name>
    <name type="synonym">Ascidia lepadiformis</name>
    <dbReference type="NCBI Taxonomy" id="159417"/>
    <lineage>
        <taxon>Eukaryota</taxon>
        <taxon>Metazoa</taxon>
        <taxon>Chordata</taxon>
        <taxon>Tunicata</taxon>
        <taxon>Ascidiacea</taxon>
        <taxon>Aplousobranchia</taxon>
        <taxon>Clavelinidae</taxon>
        <taxon>Clavelina</taxon>
    </lineage>
</organism>
<feature type="region of interest" description="Disordered" evidence="1">
    <location>
        <begin position="33"/>
        <end position="52"/>
    </location>
</feature>
<feature type="compositionally biased region" description="Basic and acidic residues" evidence="1">
    <location>
        <begin position="63"/>
        <end position="79"/>
    </location>
</feature>